<dbReference type="RefSeq" id="WP_310777136.1">
    <property type="nucleotide sequence ID" value="NZ_JBHRWR010000039.1"/>
</dbReference>
<gene>
    <name evidence="2" type="ORF">ACFOZ0_31205</name>
</gene>
<proteinExistence type="predicted"/>
<keyword evidence="3" id="KW-1185">Reference proteome</keyword>
<reference evidence="3" key="1">
    <citation type="journal article" date="2019" name="Int. J. Syst. Evol. Microbiol.">
        <title>The Global Catalogue of Microorganisms (GCM) 10K type strain sequencing project: providing services to taxonomists for standard genome sequencing and annotation.</title>
        <authorList>
            <consortium name="The Broad Institute Genomics Platform"/>
            <consortium name="The Broad Institute Genome Sequencing Center for Infectious Disease"/>
            <person name="Wu L."/>
            <person name="Ma J."/>
        </authorList>
    </citation>
    <scope>NUCLEOTIDE SEQUENCE [LARGE SCALE GENOMIC DNA]</scope>
    <source>
        <strain evidence="3">CGMCC 4.7035</strain>
    </source>
</reference>
<organism evidence="2 3">
    <name type="scientific">Streptomyces yaanensis</name>
    <dbReference type="NCBI Taxonomy" id="1142239"/>
    <lineage>
        <taxon>Bacteria</taxon>
        <taxon>Bacillati</taxon>
        <taxon>Actinomycetota</taxon>
        <taxon>Actinomycetes</taxon>
        <taxon>Kitasatosporales</taxon>
        <taxon>Streptomycetaceae</taxon>
        <taxon>Streptomyces</taxon>
    </lineage>
</organism>
<feature type="compositionally biased region" description="Basic and acidic residues" evidence="1">
    <location>
        <begin position="56"/>
        <end position="68"/>
    </location>
</feature>
<evidence type="ECO:0000313" key="3">
    <source>
        <dbReference type="Proteomes" id="UP001595701"/>
    </source>
</evidence>
<evidence type="ECO:0000256" key="1">
    <source>
        <dbReference type="SAM" id="MobiDB-lite"/>
    </source>
</evidence>
<comment type="caution">
    <text evidence="2">The sequence shown here is derived from an EMBL/GenBank/DDBJ whole genome shotgun (WGS) entry which is preliminary data.</text>
</comment>
<feature type="region of interest" description="Disordered" evidence="1">
    <location>
        <begin position="45"/>
        <end position="68"/>
    </location>
</feature>
<evidence type="ECO:0000313" key="2">
    <source>
        <dbReference type="EMBL" id="MFC3577654.1"/>
    </source>
</evidence>
<sequence>MSGGKITYDVWADGKDLPVRMTQSGAGMTVTMDFLKFGATKAIPAPPASDTADLTEQVKKQRDRSLGQ</sequence>
<name>A0ABV7SNZ0_9ACTN</name>
<protein>
    <submittedName>
        <fullName evidence="2">Uncharacterized protein</fullName>
    </submittedName>
</protein>
<dbReference type="Proteomes" id="UP001595701">
    <property type="component" value="Unassembled WGS sequence"/>
</dbReference>
<accession>A0ABV7SNZ0</accession>
<dbReference type="Gene3D" id="2.50.20.20">
    <property type="match status" value="1"/>
</dbReference>
<dbReference type="EMBL" id="JBHRWR010000039">
    <property type="protein sequence ID" value="MFC3577654.1"/>
    <property type="molecule type" value="Genomic_DNA"/>
</dbReference>